<keyword evidence="3 5" id="KW-0067">ATP-binding</keyword>
<proteinExistence type="predicted"/>
<name>A0A1T4Z618_9ACTN</name>
<reference evidence="6" key="1">
    <citation type="submission" date="2017-02" db="EMBL/GenBank/DDBJ databases">
        <authorList>
            <person name="Varghese N."/>
            <person name="Submissions S."/>
        </authorList>
    </citation>
    <scope>NUCLEOTIDE SEQUENCE [LARGE SCALE GENOMIC DNA]</scope>
    <source>
        <strain evidence="6">9H-4</strain>
    </source>
</reference>
<dbReference type="GO" id="GO:0042941">
    <property type="term" value="P:D-alanine transmembrane transport"/>
    <property type="evidence" value="ECO:0007669"/>
    <property type="project" value="TreeGrafter"/>
</dbReference>
<dbReference type="PROSITE" id="PS50893">
    <property type="entry name" value="ABC_TRANSPORTER_2"/>
    <property type="match status" value="1"/>
</dbReference>
<dbReference type="InterPro" id="IPR051120">
    <property type="entry name" value="ABC_AA/LPS_Transport"/>
</dbReference>
<dbReference type="Pfam" id="PF12399">
    <property type="entry name" value="BCA_ABC_TP_C"/>
    <property type="match status" value="1"/>
</dbReference>
<dbReference type="AlphaFoldDB" id="A0A1T4Z618"/>
<dbReference type="PANTHER" id="PTHR45772:SF7">
    <property type="entry name" value="AMINO ACID ABC TRANSPORTER ATP-BINDING PROTEIN"/>
    <property type="match status" value="1"/>
</dbReference>
<dbReference type="InterPro" id="IPR032823">
    <property type="entry name" value="BCA_ABC_TP_C"/>
</dbReference>
<dbReference type="SUPFAM" id="SSF52540">
    <property type="entry name" value="P-loop containing nucleoside triphosphate hydrolases"/>
    <property type="match status" value="1"/>
</dbReference>
<keyword evidence="1" id="KW-0813">Transport</keyword>
<dbReference type="EMBL" id="LT796768">
    <property type="protein sequence ID" value="SKB09439.1"/>
    <property type="molecule type" value="Genomic_DNA"/>
</dbReference>
<evidence type="ECO:0000256" key="1">
    <source>
        <dbReference type="ARBA" id="ARBA00022448"/>
    </source>
</evidence>
<keyword evidence="2" id="KW-0547">Nucleotide-binding</keyword>
<dbReference type="Gene3D" id="3.40.50.300">
    <property type="entry name" value="P-loop containing nucleotide triphosphate hydrolases"/>
    <property type="match status" value="1"/>
</dbReference>
<gene>
    <name evidence="5" type="ORF">SAMN06295964_2701</name>
</gene>
<evidence type="ECO:0000313" key="5">
    <source>
        <dbReference type="EMBL" id="SKB09439.1"/>
    </source>
</evidence>
<dbReference type="GO" id="GO:1903806">
    <property type="term" value="P:L-isoleucine import across plasma membrane"/>
    <property type="evidence" value="ECO:0007669"/>
    <property type="project" value="TreeGrafter"/>
</dbReference>
<dbReference type="GO" id="GO:0005524">
    <property type="term" value="F:ATP binding"/>
    <property type="evidence" value="ECO:0007669"/>
    <property type="project" value="UniProtKB-KW"/>
</dbReference>
<dbReference type="GO" id="GO:0015188">
    <property type="term" value="F:L-isoleucine transmembrane transporter activity"/>
    <property type="evidence" value="ECO:0007669"/>
    <property type="project" value="TreeGrafter"/>
</dbReference>
<dbReference type="PANTHER" id="PTHR45772">
    <property type="entry name" value="CONSERVED COMPONENT OF ABC TRANSPORTER FOR NATURAL AMINO ACIDS-RELATED"/>
    <property type="match status" value="1"/>
</dbReference>
<dbReference type="STRING" id="1736691.SAMN06295964_2701"/>
<evidence type="ECO:0000259" key="4">
    <source>
        <dbReference type="PROSITE" id="PS50893"/>
    </source>
</evidence>
<protein>
    <submittedName>
        <fullName evidence="5">Amino acid/amide ABC transporter ATP-binding protein 1, HAAT family</fullName>
    </submittedName>
</protein>
<evidence type="ECO:0000313" key="6">
    <source>
        <dbReference type="Proteomes" id="UP000191040"/>
    </source>
</evidence>
<dbReference type="Proteomes" id="UP000191040">
    <property type="component" value="Chromosome I"/>
</dbReference>
<dbReference type="GO" id="GO:0016887">
    <property type="term" value="F:ATP hydrolysis activity"/>
    <property type="evidence" value="ECO:0007669"/>
    <property type="project" value="InterPro"/>
</dbReference>
<organism evidence="5 6">
    <name type="scientific">Aeromicrobium choanae</name>
    <dbReference type="NCBI Taxonomy" id="1736691"/>
    <lineage>
        <taxon>Bacteria</taxon>
        <taxon>Bacillati</taxon>
        <taxon>Actinomycetota</taxon>
        <taxon>Actinomycetes</taxon>
        <taxon>Propionibacteriales</taxon>
        <taxon>Nocardioidaceae</taxon>
        <taxon>Aeromicrobium</taxon>
    </lineage>
</organism>
<accession>A0A1T4Z618</accession>
<dbReference type="SMART" id="SM00382">
    <property type="entry name" value="AAA"/>
    <property type="match status" value="1"/>
</dbReference>
<feature type="domain" description="ABC transporter" evidence="4">
    <location>
        <begin position="2"/>
        <end position="234"/>
    </location>
</feature>
<dbReference type="InterPro" id="IPR003439">
    <property type="entry name" value="ABC_transporter-like_ATP-bd"/>
</dbReference>
<dbReference type="InterPro" id="IPR003593">
    <property type="entry name" value="AAA+_ATPase"/>
</dbReference>
<evidence type="ECO:0000256" key="2">
    <source>
        <dbReference type="ARBA" id="ARBA00022741"/>
    </source>
</evidence>
<sequence length="238" mass="25052">MLEVTGVAKRFGGLRVLTDVSFTAESGKVTALIGPNGAGKSTLVNLVSGYLTPDTGSIRLDGDEISGMAPAKVFGEGVARTFQVSGNVAELNVFECVAMSAYRTASSYREANSIAEEELRRFGLWQYRGRALGDIPTAMVRIVDCARGMAAKPKILLLDEVMAGLTPAEVDVVIEQVRACREAGVAIVMIEHVLQAVNALADKVVVLNQGTIVATGTMAEVSQNDEVKEAYLGSAAVG</sequence>
<evidence type="ECO:0000256" key="3">
    <source>
        <dbReference type="ARBA" id="ARBA00022840"/>
    </source>
</evidence>
<dbReference type="GO" id="GO:0005304">
    <property type="term" value="F:L-valine transmembrane transporter activity"/>
    <property type="evidence" value="ECO:0007669"/>
    <property type="project" value="TreeGrafter"/>
</dbReference>
<keyword evidence="6" id="KW-1185">Reference proteome</keyword>
<dbReference type="InterPro" id="IPR027417">
    <property type="entry name" value="P-loop_NTPase"/>
</dbReference>
<dbReference type="RefSeq" id="WP_078700633.1">
    <property type="nucleotide sequence ID" value="NZ_LT796768.1"/>
</dbReference>
<dbReference type="GO" id="GO:1903805">
    <property type="term" value="P:L-valine import across plasma membrane"/>
    <property type="evidence" value="ECO:0007669"/>
    <property type="project" value="TreeGrafter"/>
</dbReference>
<dbReference type="GO" id="GO:0015808">
    <property type="term" value="P:L-alanine transport"/>
    <property type="evidence" value="ECO:0007669"/>
    <property type="project" value="TreeGrafter"/>
</dbReference>
<dbReference type="GO" id="GO:0005886">
    <property type="term" value="C:plasma membrane"/>
    <property type="evidence" value="ECO:0007669"/>
    <property type="project" value="TreeGrafter"/>
</dbReference>
<dbReference type="Pfam" id="PF00005">
    <property type="entry name" value="ABC_tran"/>
    <property type="match status" value="1"/>
</dbReference>
<dbReference type="OrthoDB" id="9805514at2"/>
<dbReference type="GO" id="GO:0015192">
    <property type="term" value="F:L-phenylalanine transmembrane transporter activity"/>
    <property type="evidence" value="ECO:0007669"/>
    <property type="project" value="TreeGrafter"/>
</dbReference>